<dbReference type="RefSeq" id="WP_214659317.1">
    <property type="nucleotide sequence ID" value="NZ_CP017634.1"/>
</dbReference>
<organism evidence="2 3">
    <name type="scientific">Formimonas warabiya</name>
    <dbReference type="NCBI Taxonomy" id="1761012"/>
    <lineage>
        <taxon>Bacteria</taxon>
        <taxon>Bacillati</taxon>
        <taxon>Bacillota</taxon>
        <taxon>Clostridia</taxon>
        <taxon>Eubacteriales</taxon>
        <taxon>Peptococcaceae</taxon>
        <taxon>Candidatus Formimonas</taxon>
    </lineage>
</organism>
<evidence type="ECO:0000259" key="1">
    <source>
        <dbReference type="Pfam" id="PF15919"/>
    </source>
</evidence>
<gene>
    <name evidence="2" type="ORF">DCMF_12995</name>
</gene>
<protein>
    <submittedName>
        <fullName evidence="2">Pilus assembly protein HicB</fullName>
    </submittedName>
</protein>
<dbReference type="KEGG" id="fwa:DCMF_12995"/>
<dbReference type="EMBL" id="CP017634">
    <property type="protein sequence ID" value="ATW25552.1"/>
    <property type="molecule type" value="Genomic_DNA"/>
</dbReference>
<accession>A0A3G1KSU8</accession>
<dbReference type="InterPro" id="IPR031807">
    <property type="entry name" value="HicB-like"/>
</dbReference>
<feature type="domain" description="HicB-like antitoxin of toxin-antitoxin system" evidence="1">
    <location>
        <begin position="17"/>
        <end position="107"/>
    </location>
</feature>
<dbReference type="SUPFAM" id="SSF143100">
    <property type="entry name" value="TTHA1013/TTHA0281-like"/>
    <property type="match status" value="1"/>
</dbReference>
<dbReference type="Pfam" id="PF15919">
    <property type="entry name" value="HicB_lk_antitox"/>
    <property type="match status" value="1"/>
</dbReference>
<sequence length="142" mass="16164">MKDYYIFPALFEYASDGISIEFPDLPGCLPCAGNTEEAIKNAKEALALHLWGMEQDNELIPEPTHIHELHFSGNQIPVLIEVVMPVYRDAIENTSVKKTLTIPQWLNQLAEKNKINFSQTLQTALKKQLNIVDHPRNIKKQP</sequence>
<dbReference type="AlphaFoldDB" id="A0A3G1KSU8"/>
<dbReference type="Proteomes" id="UP000323521">
    <property type="component" value="Chromosome"/>
</dbReference>
<proteinExistence type="predicted"/>
<reference evidence="2 3" key="1">
    <citation type="submission" date="2016-10" db="EMBL/GenBank/DDBJ databases">
        <title>Complete Genome Sequence of Peptococcaceae strain DCMF.</title>
        <authorList>
            <person name="Edwards R.J."/>
            <person name="Holland S.I."/>
            <person name="Deshpande N.P."/>
            <person name="Wong Y.K."/>
            <person name="Ertan H."/>
            <person name="Manefield M."/>
            <person name="Russell T.L."/>
            <person name="Lee M.J."/>
        </authorList>
    </citation>
    <scope>NUCLEOTIDE SEQUENCE [LARGE SCALE GENOMIC DNA]</scope>
    <source>
        <strain evidence="2 3">DCMF</strain>
    </source>
</reference>
<name>A0A3G1KSU8_FORW1</name>
<dbReference type="Gene3D" id="3.30.160.250">
    <property type="match status" value="1"/>
</dbReference>
<evidence type="ECO:0000313" key="3">
    <source>
        <dbReference type="Proteomes" id="UP000323521"/>
    </source>
</evidence>
<keyword evidence="3" id="KW-1185">Reference proteome</keyword>
<dbReference type="InterPro" id="IPR035069">
    <property type="entry name" value="TTHA1013/TTHA0281-like"/>
</dbReference>
<evidence type="ECO:0000313" key="2">
    <source>
        <dbReference type="EMBL" id="ATW25552.1"/>
    </source>
</evidence>